<organism evidence="3 4">
    <name type="scientific">Candida viswanathii</name>
    <dbReference type="NCBI Taxonomy" id="5486"/>
    <lineage>
        <taxon>Eukaryota</taxon>
        <taxon>Fungi</taxon>
        <taxon>Dikarya</taxon>
        <taxon>Ascomycota</taxon>
        <taxon>Saccharomycotina</taxon>
        <taxon>Pichiomycetes</taxon>
        <taxon>Debaryomycetaceae</taxon>
        <taxon>Candida/Lodderomyces clade</taxon>
        <taxon>Candida</taxon>
    </lineage>
</organism>
<dbReference type="GO" id="GO:0005829">
    <property type="term" value="C:cytosol"/>
    <property type="evidence" value="ECO:0007669"/>
    <property type="project" value="TreeGrafter"/>
</dbReference>
<dbReference type="Gene3D" id="3.40.1190.20">
    <property type="match status" value="1"/>
</dbReference>
<dbReference type="PANTHER" id="PTHR20858">
    <property type="entry name" value="PHOSPHOMETHYLPYRIMIDINE KINASE"/>
    <property type="match status" value="1"/>
</dbReference>
<dbReference type="SUPFAM" id="SSF48613">
    <property type="entry name" value="Heme oxygenase-like"/>
    <property type="match status" value="1"/>
</dbReference>
<dbReference type="InterPro" id="IPR029056">
    <property type="entry name" value="Ribokinase-like"/>
</dbReference>
<dbReference type="GO" id="GO:0009228">
    <property type="term" value="P:thiamine biosynthetic process"/>
    <property type="evidence" value="ECO:0007669"/>
    <property type="project" value="InterPro"/>
</dbReference>
<reference evidence="3 4" key="1">
    <citation type="submission" date="2018-06" db="EMBL/GenBank/DDBJ databases">
        <title>Whole genome sequencing of Candida tropicalis (genome annotated by CSBL at Korea University).</title>
        <authorList>
            <person name="Ahn J."/>
        </authorList>
    </citation>
    <scope>NUCLEOTIDE SEQUENCE [LARGE SCALE GENOMIC DNA]</scope>
    <source>
        <strain evidence="3 4">ATCC 20962</strain>
    </source>
</reference>
<keyword evidence="3" id="KW-0808">Transferase</keyword>
<dbReference type="Pfam" id="PF08543">
    <property type="entry name" value="Phos_pyr_kin"/>
    <property type="match status" value="1"/>
</dbReference>
<dbReference type="GO" id="GO:0008972">
    <property type="term" value="F:phosphomethylpyrimidine kinase activity"/>
    <property type="evidence" value="ECO:0007669"/>
    <property type="project" value="InterPro"/>
</dbReference>
<gene>
    <name evidence="3" type="primary">THI20_0</name>
    <name evidence="3" type="ORF">Cantr_03317</name>
</gene>
<evidence type="ECO:0000259" key="2">
    <source>
        <dbReference type="Pfam" id="PF08543"/>
    </source>
</evidence>
<dbReference type="GO" id="GO:0008902">
    <property type="term" value="F:hydroxymethylpyrimidine kinase activity"/>
    <property type="evidence" value="ECO:0007669"/>
    <property type="project" value="TreeGrafter"/>
</dbReference>
<dbReference type="FunFam" id="3.40.1190.20:FF:000034">
    <property type="entry name" value="Putative hydroxymethylpyrimidine/ phosphomethylpyrimidine kinase 2"/>
    <property type="match status" value="1"/>
</dbReference>
<comment type="caution">
    <text evidence="3">The sequence shown here is derived from an EMBL/GenBank/DDBJ whole genome shotgun (WGS) entry which is preliminary data.</text>
</comment>
<dbReference type="Gene3D" id="1.20.910.10">
    <property type="entry name" value="Heme oxygenase-like"/>
    <property type="match status" value="1"/>
</dbReference>
<dbReference type="InterPro" id="IPR016084">
    <property type="entry name" value="Haem_Oase-like_multi-hlx"/>
</dbReference>
<dbReference type="CDD" id="cd01169">
    <property type="entry name" value="HMPP_kinase"/>
    <property type="match status" value="1"/>
</dbReference>
<proteinExistence type="predicted"/>
<dbReference type="NCBIfam" id="TIGR00097">
    <property type="entry name" value="HMP-P_kinase"/>
    <property type="match status" value="1"/>
</dbReference>
<sequence length="572" mass="63095">MKTTVLALRRADNLTPKSSLDAVMTVAGSDSSGGAGIEADLKTFSAFGVYGMTCITALTAQNTTGVKTFDKTSRSLVHEILTANLDDMLFGYDRAEEAPLKAIKTGMLTEEAIRELVAFLPRINEYDVKLVIDPVMVSTSGSKLSDDEGMALCVKSLIPGAALLTPNFPEAEALFKLTSGADKEVDIKSLDDLVEFVIALQKALKCKNLLVKGGHIPFTQGDVPAKGWKEKNLKIKDVLYESEEDKVTIFESDYIDSTDNHGSGCTLASAIAANIAKGLPLDESIAVSIDFIHRGMTSLKKKLGAGNGPLNHNVAPVQKVSSIMKGLNETPKLIVNGNDTFLDYLINHPKVRDNWKAYTQHPFVKALAENKLPFENFVYYLKQDYHYLVNYAQVQSFAGAVAPTYQQTHAQATIIGEIVTEIEKHQQRLSKHYNIDYERDMDFDVQLGPGPACIAYCNYLIEASKTEDFLGIKTAVSPCLHGYAAAGVYGQKIRKNTKDLGVVTEEQSKVYQSWLDEYSSEWYIGADLEGRKALQLLIQDVDVNDKRIEELVDIFNDVTKLEIGFWDECLNL</sequence>
<dbReference type="Pfam" id="PF03070">
    <property type="entry name" value="TENA_THI-4"/>
    <property type="match status" value="1"/>
</dbReference>
<dbReference type="AlphaFoldDB" id="A0A367YPW4"/>
<feature type="domain" description="Thiaminase-2/PQQC" evidence="1">
    <location>
        <begin position="348"/>
        <end position="570"/>
    </location>
</feature>
<evidence type="ECO:0000313" key="4">
    <source>
        <dbReference type="Proteomes" id="UP000253472"/>
    </source>
</evidence>
<keyword evidence="4" id="KW-1185">Reference proteome</keyword>
<dbReference type="InterPro" id="IPR004305">
    <property type="entry name" value="Thiaminase-2/PQQC"/>
</dbReference>
<feature type="domain" description="Pyridoxamine kinase/Phosphomethylpyrimidine kinase" evidence="2">
    <location>
        <begin position="30"/>
        <end position="311"/>
    </location>
</feature>
<dbReference type="InterPro" id="IPR013749">
    <property type="entry name" value="PM/HMP-P_kinase-1"/>
</dbReference>
<name>A0A367YPW4_9ASCO</name>
<dbReference type="CDD" id="cd19367">
    <property type="entry name" value="TenA_C_ScTHI20-like"/>
    <property type="match status" value="1"/>
</dbReference>
<dbReference type="EMBL" id="QLNQ01000001">
    <property type="protein sequence ID" value="RCK67858.1"/>
    <property type="molecule type" value="Genomic_DNA"/>
</dbReference>
<dbReference type="OrthoDB" id="10028886at2759"/>
<dbReference type="PANTHER" id="PTHR20858:SF17">
    <property type="entry name" value="HYDROXYMETHYLPYRIMIDINE_PHOSPHOMETHYLPYRIMIDINE KINASE THI20-RELATED"/>
    <property type="match status" value="1"/>
</dbReference>
<dbReference type="Proteomes" id="UP000253472">
    <property type="component" value="Unassembled WGS sequence"/>
</dbReference>
<dbReference type="FunFam" id="1.20.910.10:FF:000003">
    <property type="entry name" value="Hydroxymethylpyrimidine/phosphomethylpyrimidine kinase THI20"/>
    <property type="match status" value="1"/>
</dbReference>
<dbReference type="STRING" id="5486.A0A367YPW4"/>
<accession>A0A367YPW4</accession>
<evidence type="ECO:0000259" key="1">
    <source>
        <dbReference type="Pfam" id="PF03070"/>
    </source>
</evidence>
<evidence type="ECO:0000313" key="3">
    <source>
        <dbReference type="EMBL" id="RCK67858.1"/>
    </source>
</evidence>
<dbReference type="SUPFAM" id="SSF53613">
    <property type="entry name" value="Ribokinase-like"/>
    <property type="match status" value="1"/>
</dbReference>
<keyword evidence="3" id="KW-0418">Kinase</keyword>
<dbReference type="InterPro" id="IPR004399">
    <property type="entry name" value="HMP/HMP-P_kinase_dom"/>
</dbReference>
<protein>
    <submittedName>
        <fullName evidence="3">Hydroxymethylpyrimidine/phosphomethylpyrimidine kinase THI20</fullName>
    </submittedName>
</protein>